<evidence type="ECO:0000256" key="1">
    <source>
        <dbReference type="ARBA" id="ARBA00001947"/>
    </source>
</evidence>
<dbReference type="PANTHER" id="PTHR11733:SF167">
    <property type="entry name" value="FI17812P1-RELATED"/>
    <property type="match status" value="1"/>
</dbReference>
<evidence type="ECO:0000313" key="11">
    <source>
        <dbReference type="EMBL" id="PTH82269.1"/>
    </source>
</evidence>
<name>A0A2T4N624_AERVE</name>
<keyword evidence="7" id="KW-0482">Metalloprotease</keyword>
<dbReference type="PROSITE" id="PS51257">
    <property type="entry name" value="PROKAR_LIPOPROTEIN"/>
    <property type="match status" value="1"/>
</dbReference>
<keyword evidence="8" id="KW-0732">Signal</keyword>
<evidence type="ECO:0000256" key="5">
    <source>
        <dbReference type="ARBA" id="ARBA00022801"/>
    </source>
</evidence>
<dbReference type="Proteomes" id="UP000241986">
    <property type="component" value="Unassembled WGS sequence"/>
</dbReference>
<evidence type="ECO:0000256" key="6">
    <source>
        <dbReference type="ARBA" id="ARBA00022833"/>
    </source>
</evidence>
<feature type="domain" description="Peptidase M13 N-terminal" evidence="10">
    <location>
        <begin position="49"/>
        <end position="426"/>
    </location>
</feature>
<feature type="signal peptide" evidence="8">
    <location>
        <begin position="1"/>
        <end position="28"/>
    </location>
</feature>
<dbReference type="InterPro" id="IPR008753">
    <property type="entry name" value="Peptidase_M13_N"/>
</dbReference>
<protein>
    <submittedName>
        <fullName evidence="11">Peptidase M13</fullName>
    </submittedName>
</protein>
<dbReference type="GO" id="GO:0016485">
    <property type="term" value="P:protein processing"/>
    <property type="evidence" value="ECO:0007669"/>
    <property type="project" value="TreeGrafter"/>
</dbReference>
<dbReference type="Gene3D" id="1.10.1380.10">
    <property type="entry name" value="Neutral endopeptidase , domain2"/>
    <property type="match status" value="1"/>
</dbReference>
<evidence type="ECO:0000256" key="7">
    <source>
        <dbReference type="ARBA" id="ARBA00023049"/>
    </source>
</evidence>
<comment type="similarity">
    <text evidence="2">Belongs to the peptidase M13 family.</text>
</comment>
<dbReference type="InterPro" id="IPR024079">
    <property type="entry name" value="MetalloPept_cat_dom_sf"/>
</dbReference>
<evidence type="ECO:0000313" key="12">
    <source>
        <dbReference type="Proteomes" id="UP000241986"/>
    </source>
</evidence>
<dbReference type="Pfam" id="PF01431">
    <property type="entry name" value="Peptidase_M13"/>
    <property type="match status" value="1"/>
</dbReference>
<evidence type="ECO:0000256" key="4">
    <source>
        <dbReference type="ARBA" id="ARBA00022723"/>
    </source>
</evidence>
<reference evidence="11 12" key="1">
    <citation type="submission" date="2018-03" db="EMBL/GenBank/DDBJ databases">
        <title>Aeromonas veronii whole genome sequencing and analysis.</title>
        <authorList>
            <person name="Xie H."/>
            <person name="Liu T."/>
            <person name="Wang K."/>
        </authorList>
    </citation>
    <scope>NUCLEOTIDE SEQUENCE [LARGE SCALE GENOMIC DNA]</scope>
    <source>
        <strain evidence="11 12">XH.VA.1</strain>
    </source>
</reference>
<organism evidence="11 12">
    <name type="scientific">Aeromonas veronii</name>
    <dbReference type="NCBI Taxonomy" id="654"/>
    <lineage>
        <taxon>Bacteria</taxon>
        <taxon>Pseudomonadati</taxon>
        <taxon>Pseudomonadota</taxon>
        <taxon>Gammaproteobacteria</taxon>
        <taxon>Aeromonadales</taxon>
        <taxon>Aeromonadaceae</taxon>
        <taxon>Aeromonas</taxon>
    </lineage>
</organism>
<dbReference type="InterPro" id="IPR018497">
    <property type="entry name" value="Peptidase_M13_C"/>
</dbReference>
<dbReference type="SUPFAM" id="SSF55486">
    <property type="entry name" value="Metalloproteases ('zincins'), catalytic domain"/>
    <property type="match status" value="1"/>
</dbReference>
<comment type="cofactor">
    <cofactor evidence="1">
        <name>Zn(2+)</name>
        <dbReference type="ChEBI" id="CHEBI:29105"/>
    </cofactor>
</comment>
<evidence type="ECO:0000256" key="2">
    <source>
        <dbReference type="ARBA" id="ARBA00007357"/>
    </source>
</evidence>
<evidence type="ECO:0000259" key="10">
    <source>
        <dbReference type="Pfam" id="PF05649"/>
    </source>
</evidence>
<dbReference type="PRINTS" id="PR00786">
    <property type="entry name" value="NEPRILYSIN"/>
</dbReference>
<dbReference type="Gene3D" id="3.40.390.10">
    <property type="entry name" value="Collagenase (Catalytic Domain)"/>
    <property type="match status" value="1"/>
</dbReference>
<dbReference type="PROSITE" id="PS51885">
    <property type="entry name" value="NEPRILYSIN"/>
    <property type="match status" value="1"/>
</dbReference>
<sequence>MESNKMNNKKSLLAGLIGLALLAGCSQAPQESPKHSGLALANMDTQVKPGDDFFRYVNGKWLATAKIPDDRPADGAFYMLRDKSLADVRVLVEGLAKQEAATGTPTQQIRDLYASYLDQAGRDAKGLTPLAPALADIDRIGDQAALARAFAQSGRMGGGAPFGIWIDADAKSPDRYAVYLYQGGLGLPDRDYYLKQDTESQALRQKYQQHIAAMLGRLGESDPSGKAKRILALETRLATIQWDNVALRDREKNYNKRPASELARLAPHLDWQAYLNAAGIAAQPELIIGQPTYLSALDQLMAQTPIADWQAYLKWQLLTDYAPYLDSETDRANFAFYGTTLSGTPKQRASWERALGVLNDHLGEAVGQLYVARYFPPAAKERMEQLVENLRTAYGQSIKELDWMSPETKAQALEKLAKFRPKIGYPDKWKDYSAITIKPDDLVGNLQRSQAFEYADSLARLGKPVDRDEWHMSPQTVNAYYNPSNNEIVFPAAILQPPFFDMTADDAVNYGAIGGVIGHEMGHGFDDQGAKSDGDGMMRDWWTPQDLKEFRFRTSRLVAQYNRFEPINGQFVNGQFVNGQFTLGENIGDLGGLTIAHKAYELSLDGKEAPVLDGFTGEQRFFLGWAQVWKGMYRPELMQMLLRSDPHSPPEYRVNGVVPNIPAFYEAFNIQPGDKLYLPPQKRVKIW</sequence>
<proteinExistence type="inferred from homology"/>
<evidence type="ECO:0000259" key="9">
    <source>
        <dbReference type="Pfam" id="PF01431"/>
    </source>
</evidence>
<comment type="caution">
    <text evidence="11">The sequence shown here is derived from an EMBL/GenBank/DDBJ whole genome shotgun (WGS) entry which is preliminary data.</text>
</comment>
<accession>A0A2T4N624</accession>
<keyword evidence="4" id="KW-0479">Metal-binding</keyword>
<dbReference type="GO" id="GO:0005886">
    <property type="term" value="C:plasma membrane"/>
    <property type="evidence" value="ECO:0007669"/>
    <property type="project" value="TreeGrafter"/>
</dbReference>
<dbReference type="GO" id="GO:0004222">
    <property type="term" value="F:metalloendopeptidase activity"/>
    <property type="evidence" value="ECO:0007669"/>
    <property type="project" value="InterPro"/>
</dbReference>
<keyword evidence="6" id="KW-0862">Zinc</keyword>
<keyword evidence="3" id="KW-0645">Protease</keyword>
<dbReference type="EMBL" id="PZKL01000012">
    <property type="protein sequence ID" value="PTH82269.1"/>
    <property type="molecule type" value="Genomic_DNA"/>
</dbReference>
<dbReference type="Pfam" id="PF05649">
    <property type="entry name" value="Peptidase_M13_N"/>
    <property type="match status" value="1"/>
</dbReference>
<gene>
    <name evidence="11" type="ORF">DAA48_02550</name>
</gene>
<evidence type="ECO:0000256" key="3">
    <source>
        <dbReference type="ARBA" id="ARBA00022670"/>
    </source>
</evidence>
<dbReference type="GO" id="GO:0046872">
    <property type="term" value="F:metal ion binding"/>
    <property type="evidence" value="ECO:0007669"/>
    <property type="project" value="UniProtKB-KW"/>
</dbReference>
<dbReference type="CDD" id="cd08662">
    <property type="entry name" value="M13"/>
    <property type="match status" value="1"/>
</dbReference>
<feature type="domain" description="Peptidase M13 C-terminal" evidence="9">
    <location>
        <begin position="478"/>
        <end position="684"/>
    </location>
</feature>
<dbReference type="InterPro" id="IPR042089">
    <property type="entry name" value="Peptidase_M13_dom_2"/>
</dbReference>
<feature type="chain" id="PRO_5015678913" evidence="8">
    <location>
        <begin position="29"/>
        <end position="687"/>
    </location>
</feature>
<dbReference type="AlphaFoldDB" id="A0A2T4N624"/>
<dbReference type="PANTHER" id="PTHR11733">
    <property type="entry name" value="ZINC METALLOPROTEASE FAMILY M13 NEPRILYSIN-RELATED"/>
    <property type="match status" value="1"/>
</dbReference>
<dbReference type="InterPro" id="IPR000718">
    <property type="entry name" value="Peptidase_M13"/>
</dbReference>
<keyword evidence="5" id="KW-0378">Hydrolase</keyword>
<evidence type="ECO:0000256" key="8">
    <source>
        <dbReference type="SAM" id="SignalP"/>
    </source>
</evidence>